<evidence type="ECO:0000313" key="3">
    <source>
        <dbReference type="EMBL" id="AWL05251.1"/>
    </source>
</evidence>
<dbReference type="Proteomes" id="UP000245820">
    <property type="component" value="Chromosome"/>
</dbReference>
<protein>
    <recommendedName>
        <fullName evidence="2">Prepilin type IV endopeptidase peptidase domain-containing protein</fullName>
    </recommendedName>
</protein>
<dbReference type="AlphaFoldDB" id="A0A2S2DIT7"/>
<keyword evidence="1" id="KW-0472">Membrane</keyword>
<feature type="domain" description="Prepilin type IV endopeptidase peptidase" evidence="2">
    <location>
        <begin position="10"/>
        <end position="113"/>
    </location>
</feature>
<evidence type="ECO:0000256" key="1">
    <source>
        <dbReference type="SAM" id="Phobius"/>
    </source>
</evidence>
<accession>A0A2S2DIT7</accession>
<dbReference type="RefSeq" id="WP_109345585.1">
    <property type="nucleotide sequence ID" value="NZ_CP029343.1"/>
</dbReference>
<dbReference type="Pfam" id="PF01478">
    <property type="entry name" value="Peptidase_A24"/>
    <property type="match status" value="1"/>
</dbReference>
<keyword evidence="1" id="KW-0812">Transmembrane</keyword>
<dbReference type="GO" id="GO:0004190">
    <property type="term" value="F:aspartic-type endopeptidase activity"/>
    <property type="evidence" value="ECO:0007669"/>
    <property type="project" value="InterPro"/>
</dbReference>
<feature type="transmembrane region" description="Helical" evidence="1">
    <location>
        <begin position="97"/>
        <end position="118"/>
    </location>
</feature>
<proteinExistence type="predicted"/>
<dbReference type="Gene3D" id="1.20.120.1220">
    <property type="match status" value="1"/>
</dbReference>
<sequence>MAVATYLDTLLLLLVTAAALKDLESRRIPNRLLAAGMFGALVLHLLSPQPVDGLLAWLGGAATGLAVFLPFYLVRGMAAGDVKMMAAVGAFAGPGDALRIAILAWCAGGVMALAVIVFKGRLRMVLSNLWGIVRPTLLRLPHAPMPGSAGGPPSAGSIPYGVAIAGGAIALLVSRYADRPLL</sequence>
<name>A0A2S2DIT7_9BURK</name>
<feature type="transmembrane region" description="Helical" evidence="1">
    <location>
        <begin position="54"/>
        <end position="77"/>
    </location>
</feature>
<dbReference type="InterPro" id="IPR000045">
    <property type="entry name" value="Prepilin_IV_endopep_pep"/>
</dbReference>
<organism evidence="3 4">
    <name type="scientific">Massilia oculi</name>
    <dbReference type="NCBI Taxonomy" id="945844"/>
    <lineage>
        <taxon>Bacteria</taxon>
        <taxon>Pseudomonadati</taxon>
        <taxon>Pseudomonadota</taxon>
        <taxon>Betaproteobacteria</taxon>
        <taxon>Burkholderiales</taxon>
        <taxon>Oxalobacteraceae</taxon>
        <taxon>Telluria group</taxon>
        <taxon>Massilia</taxon>
    </lineage>
</organism>
<dbReference type="GO" id="GO:0016020">
    <property type="term" value="C:membrane"/>
    <property type="evidence" value="ECO:0007669"/>
    <property type="project" value="InterPro"/>
</dbReference>
<dbReference type="OrthoDB" id="5508079at2"/>
<dbReference type="KEGG" id="mtim:DIR46_12985"/>
<gene>
    <name evidence="3" type="ORF">DIR46_12985</name>
</gene>
<evidence type="ECO:0000313" key="4">
    <source>
        <dbReference type="Proteomes" id="UP000245820"/>
    </source>
</evidence>
<keyword evidence="1" id="KW-1133">Transmembrane helix</keyword>
<evidence type="ECO:0000259" key="2">
    <source>
        <dbReference type="Pfam" id="PF01478"/>
    </source>
</evidence>
<keyword evidence="4" id="KW-1185">Reference proteome</keyword>
<dbReference type="EMBL" id="CP029343">
    <property type="protein sequence ID" value="AWL05251.1"/>
    <property type="molecule type" value="Genomic_DNA"/>
</dbReference>
<reference evidence="3 4" key="1">
    <citation type="submission" date="2018-05" db="EMBL/GenBank/DDBJ databases">
        <title>Complete genome sequence of Massilia oculi sp. nov. CCUG 43427T (=DSM 26321T), the type strain of M. oculi, and comparison with genome sequences of other Massilia strains.</title>
        <authorList>
            <person name="Zhu B."/>
        </authorList>
    </citation>
    <scope>NUCLEOTIDE SEQUENCE [LARGE SCALE GENOMIC DNA]</scope>
    <source>
        <strain evidence="3 4">CCUG 43427</strain>
    </source>
</reference>